<gene>
    <name evidence="3" type="ORF">C7H09_11150</name>
</gene>
<dbReference type="Proteomes" id="UP000239866">
    <property type="component" value="Unassembled WGS sequence"/>
</dbReference>
<dbReference type="Pfam" id="PF02120">
    <property type="entry name" value="Flg_hook"/>
    <property type="match status" value="1"/>
</dbReference>
<reference evidence="3 4" key="1">
    <citation type="submission" date="2018-03" db="EMBL/GenBank/DDBJ databases">
        <title>Marinobacter brunus sp. nov., a marine bacterium of Gamma-proteobacteria isolated from the surface seawater of the South China Sea.</title>
        <authorList>
            <person name="Cheng H."/>
            <person name="Wu Y.-H."/>
            <person name="Xamxidin M."/>
            <person name="Xu X.-W."/>
        </authorList>
    </citation>
    <scope>NUCLEOTIDE SEQUENCE [LARGE SCALE GENOMIC DNA]</scope>
    <source>
        <strain evidence="3 4">NH169-3</strain>
    </source>
</reference>
<feature type="compositionally biased region" description="Low complexity" evidence="1">
    <location>
        <begin position="97"/>
        <end position="111"/>
    </location>
</feature>
<name>A0A2T1K8T2_9GAMM</name>
<keyword evidence="3" id="KW-0969">Cilium</keyword>
<dbReference type="PANTHER" id="PTHR37533:SF2">
    <property type="entry name" value="FLAGELLAR HOOK-LENGTH CONTROL PROTEIN"/>
    <property type="match status" value="1"/>
</dbReference>
<dbReference type="InterPro" id="IPR021136">
    <property type="entry name" value="Flagellar_hook_control-like_C"/>
</dbReference>
<feature type="region of interest" description="Disordered" evidence="1">
    <location>
        <begin position="329"/>
        <end position="371"/>
    </location>
</feature>
<keyword evidence="3" id="KW-0282">Flagellum</keyword>
<dbReference type="PANTHER" id="PTHR37533">
    <property type="entry name" value="FLAGELLAR HOOK-LENGTH CONTROL PROTEIN"/>
    <property type="match status" value="1"/>
</dbReference>
<evidence type="ECO:0000256" key="1">
    <source>
        <dbReference type="SAM" id="MobiDB-lite"/>
    </source>
</evidence>
<accession>A0A2T1K8T2</accession>
<evidence type="ECO:0000313" key="3">
    <source>
        <dbReference type="EMBL" id="PSF06183.1"/>
    </source>
</evidence>
<keyword evidence="3" id="KW-0966">Cell projection</keyword>
<feature type="domain" description="Flagellar hook-length control protein-like C-terminal" evidence="2">
    <location>
        <begin position="259"/>
        <end position="337"/>
    </location>
</feature>
<feature type="compositionally biased region" description="Gly residues" evidence="1">
    <location>
        <begin position="336"/>
        <end position="345"/>
    </location>
</feature>
<protein>
    <submittedName>
        <fullName evidence="3">Flagellar hook-length control protein FliK</fullName>
    </submittedName>
</protein>
<evidence type="ECO:0000313" key="4">
    <source>
        <dbReference type="Proteomes" id="UP000239866"/>
    </source>
</evidence>
<dbReference type="CDD" id="cd17470">
    <property type="entry name" value="T3SS_Flik_C"/>
    <property type="match status" value="1"/>
</dbReference>
<dbReference type="EMBL" id="PXNP01000083">
    <property type="protein sequence ID" value="PSF06183.1"/>
    <property type="molecule type" value="Genomic_DNA"/>
</dbReference>
<proteinExistence type="predicted"/>
<dbReference type="Gene3D" id="3.30.750.140">
    <property type="match status" value="1"/>
</dbReference>
<keyword evidence="4" id="KW-1185">Reference proteome</keyword>
<dbReference type="RefSeq" id="WP_106762580.1">
    <property type="nucleotide sequence ID" value="NZ_PXNP01000083.1"/>
</dbReference>
<dbReference type="AlphaFoldDB" id="A0A2T1K8T2"/>
<feature type="compositionally biased region" description="Polar residues" evidence="1">
    <location>
        <begin position="1"/>
        <end position="15"/>
    </location>
</feature>
<dbReference type="InterPro" id="IPR052563">
    <property type="entry name" value="FliK"/>
</dbReference>
<feature type="region of interest" description="Disordered" evidence="1">
    <location>
        <begin position="1"/>
        <end position="125"/>
    </location>
</feature>
<dbReference type="OrthoDB" id="1792985at2"/>
<comment type="caution">
    <text evidence="3">The sequence shown here is derived from an EMBL/GenBank/DDBJ whole genome shotgun (WGS) entry which is preliminary data.</text>
</comment>
<sequence>MQQSILPQVPANPSQPEAGGQKSVGRKETGGGASQYESVSRAEQKRLDPKRLEQKQADRQRQPDNADKSSAPEKNREPTETRRTQKSNDETGQKSRVAAAESAESDVSQDALAVGSAPGDSPEAPLTFASLQSLFAPVEPSASGAPVAGLYPGSSQGLPVTGGTVRASALAANAETTPAMESRLTTMLASTVQGEASTAADRSSLLMTGSLPSPVEMGAQQQARMNLDPSMPLRGYTMSVDTPVGQAEWGDKVMGKLSWLTARNMSMAEIHLTPPDMGPMEVKVRMQHDQATVTVHAANPVVREQLELNSHRLRDMLGEQGLSLAQFDVSDQPGQQSGGESGGAEDGQPSSAGGSALAEHDGDGDGLATGQLDLTWRGEVDIFA</sequence>
<evidence type="ECO:0000259" key="2">
    <source>
        <dbReference type="Pfam" id="PF02120"/>
    </source>
</evidence>
<feature type="compositionally biased region" description="Basic and acidic residues" evidence="1">
    <location>
        <begin position="40"/>
        <end position="93"/>
    </location>
</feature>
<dbReference type="InterPro" id="IPR038610">
    <property type="entry name" value="FliK-like_C_sf"/>
</dbReference>
<organism evidence="3 4">
    <name type="scientific">Marinobacter fuscus</name>
    <dbReference type="NCBI Taxonomy" id="2109942"/>
    <lineage>
        <taxon>Bacteria</taxon>
        <taxon>Pseudomonadati</taxon>
        <taxon>Pseudomonadota</taxon>
        <taxon>Gammaproteobacteria</taxon>
        <taxon>Pseudomonadales</taxon>
        <taxon>Marinobacteraceae</taxon>
        <taxon>Marinobacter</taxon>
    </lineage>
</organism>